<dbReference type="Proteomes" id="UP000186004">
    <property type="component" value="Unassembled WGS sequence"/>
</dbReference>
<dbReference type="AlphaFoldDB" id="A0A1N7FBR8"/>
<dbReference type="SUPFAM" id="SSF53597">
    <property type="entry name" value="Dihydrofolate reductase-like"/>
    <property type="match status" value="1"/>
</dbReference>
<dbReference type="InterPro" id="IPR024072">
    <property type="entry name" value="DHFR-like_dom_sf"/>
</dbReference>
<name>A0A1N7FBR8_9ACTN</name>
<evidence type="ECO:0000259" key="1">
    <source>
        <dbReference type="Pfam" id="PF01872"/>
    </source>
</evidence>
<evidence type="ECO:0000313" key="2">
    <source>
        <dbReference type="EMBL" id="SIR97769.1"/>
    </source>
</evidence>
<sequence>MVSRTLTDTDTPVWAKSQVLDGDLVDAVKRERRDVVVTGSLSVVRQLMAADLVEEYRLLTFPTVLGTGRRVFPTDGPQLDLECLSAAQIGAAVLTRCRRAAR</sequence>
<dbReference type="GO" id="GO:0008703">
    <property type="term" value="F:5-amino-6-(5-phosphoribosylamino)uracil reductase activity"/>
    <property type="evidence" value="ECO:0007669"/>
    <property type="project" value="InterPro"/>
</dbReference>
<dbReference type="STRING" id="1198245.SAMN05444858_13325"/>
<accession>A0A1N7FBR8</accession>
<protein>
    <submittedName>
        <fullName evidence="2">RibD C-terminal domain-containing protein</fullName>
    </submittedName>
</protein>
<evidence type="ECO:0000313" key="3">
    <source>
        <dbReference type="Proteomes" id="UP000186004"/>
    </source>
</evidence>
<dbReference type="InterPro" id="IPR002734">
    <property type="entry name" value="RibDG_C"/>
</dbReference>
<feature type="domain" description="Bacterial bifunctional deaminase-reductase C-terminal" evidence="1">
    <location>
        <begin position="28"/>
        <end position="93"/>
    </location>
</feature>
<proteinExistence type="predicted"/>
<dbReference type="GO" id="GO:0009231">
    <property type="term" value="P:riboflavin biosynthetic process"/>
    <property type="evidence" value="ECO:0007669"/>
    <property type="project" value="InterPro"/>
</dbReference>
<keyword evidence="3" id="KW-1185">Reference proteome</keyword>
<organism evidence="2 3">
    <name type="scientific">Micromonospora avicenniae</name>
    <dbReference type="NCBI Taxonomy" id="1198245"/>
    <lineage>
        <taxon>Bacteria</taxon>
        <taxon>Bacillati</taxon>
        <taxon>Actinomycetota</taxon>
        <taxon>Actinomycetes</taxon>
        <taxon>Micromonosporales</taxon>
        <taxon>Micromonosporaceae</taxon>
        <taxon>Micromonospora</taxon>
    </lineage>
</organism>
<dbReference type="RefSeq" id="WP_245828611.1">
    <property type="nucleotide sequence ID" value="NZ_FTNF01000033.1"/>
</dbReference>
<dbReference type="EMBL" id="FTNF01000033">
    <property type="protein sequence ID" value="SIR97769.1"/>
    <property type="molecule type" value="Genomic_DNA"/>
</dbReference>
<dbReference type="Pfam" id="PF01872">
    <property type="entry name" value="RibD_C"/>
    <property type="match status" value="1"/>
</dbReference>
<gene>
    <name evidence="2" type="ORF">SAMN05444858_13325</name>
</gene>
<reference evidence="2 3" key="1">
    <citation type="submission" date="2017-01" db="EMBL/GenBank/DDBJ databases">
        <authorList>
            <person name="Mah S.A."/>
            <person name="Swanson W.J."/>
            <person name="Moy G.W."/>
            <person name="Vacquier V.D."/>
        </authorList>
    </citation>
    <scope>NUCLEOTIDE SEQUENCE [LARGE SCALE GENOMIC DNA]</scope>
    <source>
        <strain evidence="2 3">DSM 45758</strain>
    </source>
</reference>
<dbReference type="Gene3D" id="3.40.430.10">
    <property type="entry name" value="Dihydrofolate Reductase, subunit A"/>
    <property type="match status" value="1"/>
</dbReference>